<dbReference type="AlphaFoldDB" id="A0A833SFC9"/>
<reference evidence="1" key="1">
    <citation type="submission" date="2020-04" db="EMBL/GenBank/DDBJ databases">
        <title>Hybrid Assembly of Korean Phytophthora infestans isolates.</title>
        <authorList>
            <person name="Prokchorchik M."/>
            <person name="Lee Y."/>
            <person name="Seo J."/>
            <person name="Cho J.-H."/>
            <person name="Park Y.-E."/>
            <person name="Jang D.-C."/>
            <person name="Im J.-S."/>
            <person name="Choi J.-G."/>
            <person name="Park H.-J."/>
            <person name="Lee G.-B."/>
            <person name="Lee Y.-G."/>
            <person name="Hong S.-Y."/>
            <person name="Cho K."/>
            <person name="Sohn K.H."/>
        </authorList>
    </citation>
    <scope>NUCLEOTIDE SEQUENCE</scope>
    <source>
        <strain evidence="1">KR_1_A1</strain>
    </source>
</reference>
<dbReference type="EMBL" id="WSZM01000413">
    <property type="protein sequence ID" value="KAF4033647.1"/>
    <property type="molecule type" value="Genomic_DNA"/>
</dbReference>
<evidence type="ECO:0000313" key="2">
    <source>
        <dbReference type="Proteomes" id="UP000602510"/>
    </source>
</evidence>
<accession>A0A833SFC9</accession>
<sequence length="152" mass="17137">MELERFVKSSAVVSSPSILWNPLLFVTLRSNMEESGNVDYMPAGTAPPNPFDLFVEAIERIAVGLSQQDAQMHQDFQAQLHAYQEQLQQVVPPPQPAREYRLEGVSMPIFSGKPDELVDKFIFRAKLFMEGKGIDYVAAANQQRRRGILPES</sequence>
<gene>
    <name evidence="1" type="ORF">GN244_ATG14468</name>
</gene>
<protein>
    <submittedName>
        <fullName evidence="1">Uncharacterized protein</fullName>
    </submittedName>
</protein>
<evidence type="ECO:0000313" key="1">
    <source>
        <dbReference type="EMBL" id="KAF4033647.1"/>
    </source>
</evidence>
<name>A0A833SFC9_PHYIN</name>
<organism evidence="1 2">
    <name type="scientific">Phytophthora infestans</name>
    <name type="common">Potato late blight agent</name>
    <name type="synonym">Botrytis infestans</name>
    <dbReference type="NCBI Taxonomy" id="4787"/>
    <lineage>
        <taxon>Eukaryota</taxon>
        <taxon>Sar</taxon>
        <taxon>Stramenopiles</taxon>
        <taxon>Oomycota</taxon>
        <taxon>Peronosporomycetes</taxon>
        <taxon>Peronosporales</taxon>
        <taxon>Peronosporaceae</taxon>
        <taxon>Phytophthora</taxon>
    </lineage>
</organism>
<proteinExistence type="predicted"/>
<comment type="caution">
    <text evidence="1">The sequence shown here is derived from an EMBL/GenBank/DDBJ whole genome shotgun (WGS) entry which is preliminary data.</text>
</comment>
<keyword evidence="2" id="KW-1185">Reference proteome</keyword>
<dbReference type="Proteomes" id="UP000602510">
    <property type="component" value="Unassembled WGS sequence"/>
</dbReference>